<dbReference type="RefSeq" id="WP_147122830.1">
    <property type="nucleotide sequence ID" value="NZ_VOPY01000002.1"/>
</dbReference>
<dbReference type="Proteomes" id="UP000321129">
    <property type="component" value="Unassembled WGS sequence"/>
</dbReference>
<dbReference type="GO" id="GO:0016743">
    <property type="term" value="F:carboxyl- or carbamoyltransferase activity"/>
    <property type="evidence" value="ECO:0007669"/>
    <property type="project" value="UniProtKB-UniRule"/>
</dbReference>
<feature type="domain" description="CoA carboxyltransferase C-terminal" evidence="11">
    <location>
        <begin position="30"/>
        <end position="291"/>
    </location>
</feature>
<dbReference type="PRINTS" id="PR01069">
    <property type="entry name" value="ACCCTRFRASEA"/>
</dbReference>
<dbReference type="UniPathway" id="UPA00655">
    <property type="reaction ID" value="UER00711"/>
</dbReference>
<keyword evidence="8 10" id="KW-0275">Fatty acid biosynthesis</keyword>
<keyword evidence="13" id="KW-1185">Reference proteome</keyword>
<dbReference type="OrthoDB" id="9808023at2"/>
<keyword evidence="12" id="KW-0436">Ligase</keyword>
<comment type="caution">
    <text evidence="12">The sequence shown here is derived from an EMBL/GenBank/DDBJ whole genome shotgun (WGS) entry which is preliminary data.</text>
</comment>
<evidence type="ECO:0000256" key="1">
    <source>
        <dbReference type="ARBA" id="ARBA00004956"/>
    </source>
</evidence>
<evidence type="ECO:0000256" key="4">
    <source>
        <dbReference type="ARBA" id="ARBA00022741"/>
    </source>
</evidence>
<evidence type="ECO:0000256" key="9">
    <source>
        <dbReference type="ARBA" id="ARBA00049152"/>
    </source>
</evidence>
<evidence type="ECO:0000256" key="6">
    <source>
        <dbReference type="ARBA" id="ARBA00022840"/>
    </source>
</evidence>
<dbReference type="NCBIfam" id="TIGR00513">
    <property type="entry name" value="accA"/>
    <property type="match status" value="1"/>
</dbReference>
<comment type="pathway">
    <text evidence="1 10">Lipid metabolism; malonyl-CoA biosynthesis; malonyl-CoA from acetyl-CoA: step 1/1.</text>
</comment>
<evidence type="ECO:0000256" key="7">
    <source>
        <dbReference type="ARBA" id="ARBA00023098"/>
    </source>
</evidence>
<evidence type="ECO:0000256" key="3">
    <source>
        <dbReference type="ARBA" id="ARBA00022679"/>
    </source>
</evidence>
<gene>
    <name evidence="10" type="primary">accA</name>
    <name evidence="12" type="ORF">FSZ31_07885</name>
</gene>
<organism evidence="12 13">
    <name type="scientific">Flavisphingopyxis soli</name>
    <dbReference type="NCBI Taxonomy" id="2601267"/>
    <lineage>
        <taxon>Bacteria</taxon>
        <taxon>Pseudomonadati</taxon>
        <taxon>Pseudomonadota</taxon>
        <taxon>Alphaproteobacteria</taxon>
        <taxon>Sphingomonadales</taxon>
        <taxon>Sphingopyxidaceae</taxon>
        <taxon>Flavisphingopyxis</taxon>
    </lineage>
</organism>
<dbReference type="GO" id="GO:0005524">
    <property type="term" value="F:ATP binding"/>
    <property type="evidence" value="ECO:0007669"/>
    <property type="project" value="UniProtKB-KW"/>
</dbReference>
<dbReference type="SUPFAM" id="SSF52096">
    <property type="entry name" value="ClpP/crotonase"/>
    <property type="match status" value="1"/>
</dbReference>
<comment type="subcellular location">
    <subcellularLocation>
        <location evidence="10">Cytoplasm</location>
    </subcellularLocation>
</comment>
<name>A0A5C6UAQ8_9SPHN</name>
<keyword evidence="6 10" id="KW-0067">ATP-binding</keyword>
<comment type="function">
    <text evidence="10">Component of the acetyl coenzyme A carboxylase (ACC) complex. First, biotin carboxylase catalyzes the carboxylation of biotin on its carrier protein (BCCP) and then the CO(2) group is transferred by the carboxyltransferase to acetyl-CoA to form malonyl-CoA.</text>
</comment>
<evidence type="ECO:0000256" key="8">
    <source>
        <dbReference type="ARBA" id="ARBA00023160"/>
    </source>
</evidence>
<dbReference type="AlphaFoldDB" id="A0A5C6UAQ8"/>
<dbReference type="InterPro" id="IPR001095">
    <property type="entry name" value="Acetyl_CoA_COase_a_su"/>
</dbReference>
<protein>
    <recommendedName>
        <fullName evidence="10">Acetyl-coenzyme A carboxylase carboxyl transferase subunit alpha</fullName>
        <shortName evidence="10">ACCase subunit alpha</shortName>
        <shortName evidence="10">Acetyl-CoA carboxylase carboxyltransferase subunit alpha</shortName>
        <ecNumber evidence="10">2.1.3.15</ecNumber>
    </recommendedName>
</protein>
<dbReference type="Gene3D" id="3.90.226.10">
    <property type="entry name" value="2-enoyl-CoA Hydratase, Chain A, domain 1"/>
    <property type="match status" value="1"/>
</dbReference>
<keyword evidence="2 10" id="KW-0444">Lipid biosynthesis</keyword>
<keyword evidence="10" id="KW-0963">Cytoplasm</keyword>
<reference evidence="12 13" key="1">
    <citation type="submission" date="2019-08" db="EMBL/GenBank/DDBJ databases">
        <title>Sphingorhabdus soil sp. nov., isolated from arctic soil.</title>
        <authorList>
            <person name="Liu Y."/>
        </authorList>
    </citation>
    <scope>NUCLEOTIDE SEQUENCE [LARGE SCALE GENOMIC DNA]</scope>
    <source>
        <strain evidence="12 13">D-2Q-5-6</strain>
    </source>
</reference>
<dbReference type="GO" id="GO:0003989">
    <property type="term" value="F:acetyl-CoA carboxylase activity"/>
    <property type="evidence" value="ECO:0007669"/>
    <property type="project" value="InterPro"/>
</dbReference>
<dbReference type="PROSITE" id="PS50989">
    <property type="entry name" value="COA_CT_CTER"/>
    <property type="match status" value="1"/>
</dbReference>
<keyword evidence="7 10" id="KW-0443">Lipid metabolism</keyword>
<evidence type="ECO:0000256" key="2">
    <source>
        <dbReference type="ARBA" id="ARBA00022516"/>
    </source>
</evidence>
<evidence type="ECO:0000256" key="10">
    <source>
        <dbReference type="HAMAP-Rule" id="MF_00823"/>
    </source>
</evidence>
<dbReference type="PANTHER" id="PTHR42853">
    <property type="entry name" value="ACETYL-COENZYME A CARBOXYLASE CARBOXYL TRANSFERASE SUBUNIT ALPHA"/>
    <property type="match status" value="1"/>
</dbReference>
<sequence>MVSFLDFEKQVATLDERIHELRASASDGVDIQSEIDKLEAKSAKMLSDIYRKLTPWQKTQVARHPERPHFKDYVAGIFEDFVPLAGDRAFADDHAIIGGLARLGTRKLLVIGHEKGDDTASRIKHNFGMGKPEGYRKAIRLMELADRFGLPVVSLVDTSGAFPGIQAEERGQAEAIARSTQACLELKVPMIAAIVGEGGSGGAIALAAANRVLMFEHAVYSVISPEGCASILWRTAEKAADAATAMQVTADDLKRLGVVDRIVPEPIGGAHRVRSVAIAALKKALGEELNDLAGKTPDALRTEREEKYLAMGQLAG</sequence>
<dbReference type="GO" id="GO:2001295">
    <property type="term" value="P:malonyl-CoA biosynthetic process"/>
    <property type="evidence" value="ECO:0007669"/>
    <property type="project" value="UniProtKB-UniRule"/>
</dbReference>
<dbReference type="EMBL" id="VOPY01000002">
    <property type="protein sequence ID" value="TXC68875.1"/>
    <property type="molecule type" value="Genomic_DNA"/>
</dbReference>
<dbReference type="GO" id="GO:0006633">
    <property type="term" value="P:fatty acid biosynthetic process"/>
    <property type="evidence" value="ECO:0007669"/>
    <property type="project" value="UniProtKB-KW"/>
</dbReference>
<dbReference type="InterPro" id="IPR011763">
    <property type="entry name" value="COA_CT_C"/>
</dbReference>
<keyword evidence="5 10" id="KW-0276">Fatty acid metabolism</keyword>
<dbReference type="InterPro" id="IPR029045">
    <property type="entry name" value="ClpP/crotonase-like_dom_sf"/>
</dbReference>
<comment type="catalytic activity">
    <reaction evidence="9 10">
        <text>N(6)-carboxybiotinyl-L-lysyl-[protein] + acetyl-CoA = N(6)-biotinyl-L-lysyl-[protein] + malonyl-CoA</text>
        <dbReference type="Rhea" id="RHEA:54728"/>
        <dbReference type="Rhea" id="RHEA-COMP:10505"/>
        <dbReference type="Rhea" id="RHEA-COMP:10506"/>
        <dbReference type="ChEBI" id="CHEBI:57288"/>
        <dbReference type="ChEBI" id="CHEBI:57384"/>
        <dbReference type="ChEBI" id="CHEBI:83144"/>
        <dbReference type="ChEBI" id="CHEBI:83145"/>
        <dbReference type="EC" id="2.1.3.15"/>
    </reaction>
</comment>
<dbReference type="HAMAP" id="MF_00823">
    <property type="entry name" value="AcetylCoA_CT_alpha"/>
    <property type="match status" value="1"/>
</dbReference>
<keyword evidence="3 10" id="KW-0808">Transferase</keyword>
<evidence type="ECO:0000259" key="11">
    <source>
        <dbReference type="PROSITE" id="PS50989"/>
    </source>
</evidence>
<evidence type="ECO:0000313" key="13">
    <source>
        <dbReference type="Proteomes" id="UP000321129"/>
    </source>
</evidence>
<accession>A0A5C6UAQ8</accession>
<comment type="similarity">
    <text evidence="10">Belongs to the AccA family.</text>
</comment>
<dbReference type="EC" id="2.1.3.15" evidence="10"/>
<dbReference type="GO" id="GO:0009317">
    <property type="term" value="C:acetyl-CoA carboxylase complex"/>
    <property type="evidence" value="ECO:0007669"/>
    <property type="project" value="InterPro"/>
</dbReference>
<dbReference type="PANTHER" id="PTHR42853:SF3">
    <property type="entry name" value="ACETYL-COENZYME A CARBOXYLASE CARBOXYL TRANSFERASE SUBUNIT ALPHA, CHLOROPLASTIC"/>
    <property type="match status" value="1"/>
</dbReference>
<proteinExistence type="inferred from homology"/>
<comment type="subunit">
    <text evidence="10">Acetyl-CoA carboxylase is a heterohexamer composed of biotin carboxyl carrier protein (AccB), biotin carboxylase (AccC) and two subunits each of ACCase subunit alpha (AccA) and ACCase subunit beta (AccD).</text>
</comment>
<evidence type="ECO:0000256" key="5">
    <source>
        <dbReference type="ARBA" id="ARBA00022832"/>
    </source>
</evidence>
<dbReference type="NCBIfam" id="NF041504">
    <property type="entry name" value="AccA_sub"/>
    <property type="match status" value="1"/>
</dbReference>
<dbReference type="NCBIfam" id="NF004344">
    <property type="entry name" value="PRK05724.1"/>
    <property type="match status" value="1"/>
</dbReference>
<evidence type="ECO:0000313" key="12">
    <source>
        <dbReference type="EMBL" id="TXC68875.1"/>
    </source>
</evidence>
<dbReference type="Pfam" id="PF03255">
    <property type="entry name" value="ACCA"/>
    <property type="match status" value="1"/>
</dbReference>
<keyword evidence="4 10" id="KW-0547">Nucleotide-binding</keyword>